<feature type="binding site" description="axial binding residue" evidence="8">
    <location>
        <position position="516"/>
    </location>
    <ligand>
        <name>heme</name>
        <dbReference type="ChEBI" id="CHEBI:30413"/>
    </ligand>
    <ligandPart>
        <name>Fe</name>
        <dbReference type="ChEBI" id="CHEBI:18248"/>
    </ligandPart>
</feature>
<dbReference type="Gene3D" id="1.10.630.10">
    <property type="entry name" value="Cytochrome P450"/>
    <property type="match status" value="1"/>
</dbReference>
<keyword evidence="7" id="KW-0503">Monooxygenase</keyword>
<reference evidence="10 11" key="1">
    <citation type="submission" date="2015-01" db="EMBL/GenBank/DDBJ databases">
        <title>The Genome Sequence of Exophiala oligosperma CBS72588.</title>
        <authorList>
            <consortium name="The Broad Institute Genomics Platform"/>
            <person name="Cuomo C."/>
            <person name="de Hoog S."/>
            <person name="Gorbushina A."/>
            <person name="Stielow B."/>
            <person name="Teixiera M."/>
            <person name="Abouelleil A."/>
            <person name="Chapman S.B."/>
            <person name="Priest M."/>
            <person name="Young S.K."/>
            <person name="Wortman J."/>
            <person name="Nusbaum C."/>
            <person name="Birren B."/>
        </authorList>
    </citation>
    <scope>NUCLEOTIDE SEQUENCE [LARGE SCALE GENOMIC DNA]</scope>
    <source>
        <strain evidence="10 11">CBS 72588</strain>
    </source>
</reference>
<keyword evidence="11" id="KW-1185">Reference proteome</keyword>
<evidence type="ECO:0000313" key="10">
    <source>
        <dbReference type="EMBL" id="KIW42151.1"/>
    </source>
</evidence>
<dbReference type="GO" id="GO:0004497">
    <property type="term" value="F:monooxygenase activity"/>
    <property type="evidence" value="ECO:0007669"/>
    <property type="project" value="UniProtKB-KW"/>
</dbReference>
<feature type="region of interest" description="Disordered" evidence="9">
    <location>
        <begin position="584"/>
        <end position="605"/>
    </location>
</feature>
<keyword evidence="5" id="KW-0560">Oxidoreductase</keyword>
<dbReference type="PRINTS" id="PR00385">
    <property type="entry name" value="P450"/>
</dbReference>
<dbReference type="RefSeq" id="XP_016262367.1">
    <property type="nucleotide sequence ID" value="XM_016406763.1"/>
</dbReference>
<organism evidence="10 11">
    <name type="scientific">Exophiala oligosperma</name>
    <dbReference type="NCBI Taxonomy" id="215243"/>
    <lineage>
        <taxon>Eukaryota</taxon>
        <taxon>Fungi</taxon>
        <taxon>Dikarya</taxon>
        <taxon>Ascomycota</taxon>
        <taxon>Pezizomycotina</taxon>
        <taxon>Eurotiomycetes</taxon>
        <taxon>Chaetothyriomycetidae</taxon>
        <taxon>Chaetothyriales</taxon>
        <taxon>Herpotrichiellaceae</taxon>
        <taxon>Exophiala</taxon>
    </lineage>
</organism>
<evidence type="ECO:0000313" key="11">
    <source>
        <dbReference type="Proteomes" id="UP000053342"/>
    </source>
</evidence>
<dbReference type="EMBL" id="KN847336">
    <property type="protein sequence ID" value="KIW42151.1"/>
    <property type="molecule type" value="Genomic_DNA"/>
</dbReference>
<protein>
    <recommendedName>
        <fullName evidence="12">Cytochrome P450</fullName>
    </recommendedName>
</protein>
<dbReference type="Proteomes" id="UP000053342">
    <property type="component" value="Unassembled WGS sequence"/>
</dbReference>
<dbReference type="PANTHER" id="PTHR24305:SF107">
    <property type="entry name" value="P450, PUTATIVE (EUROFUNG)-RELATED"/>
    <property type="match status" value="1"/>
</dbReference>
<dbReference type="GO" id="GO:0005506">
    <property type="term" value="F:iron ion binding"/>
    <property type="evidence" value="ECO:0007669"/>
    <property type="project" value="InterPro"/>
</dbReference>
<comment type="cofactor">
    <cofactor evidence="1 8">
        <name>heme</name>
        <dbReference type="ChEBI" id="CHEBI:30413"/>
    </cofactor>
</comment>
<dbReference type="GO" id="GO:0016705">
    <property type="term" value="F:oxidoreductase activity, acting on paired donors, with incorporation or reduction of molecular oxygen"/>
    <property type="evidence" value="ECO:0007669"/>
    <property type="project" value="InterPro"/>
</dbReference>
<dbReference type="InterPro" id="IPR002401">
    <property type="entry name" value="Cyt_P450_E_grp-I"/>
</dbReference>
<evidence type="ECO:0000256" key="7">
    <source>
        <dbReference type="ARBA" id="ARBA00023033"/>
    </source>
</evidence>
<dbReference type="SUPFAM" id="SSF48264">
    <property type="entry name" value="Cytochrome P450"/>
    <property type="match status" value="1"/>
</dbReference>
<dbReference type="STRING" id="215243.A0A0D2AQC8"/>
<dbReference type="GO" id="GO:0020037">
    <property type="term" value="F:heme binding"/>
    <property type="evidence" value="ECO:0007669"/>
    <property type="project" value="InterPro"/>
</dbReference>
<evidence type="ECO:0008006" key="12">
    <source>
        <dbReference type="Google" id="ProtNLM"/>
    </source>
</evidence>
<dbReference type="VEuPathDB" id="FungiDB:PV06_05733"/>
<feature type="compositionally biased region" description="Basic residues" evidence="9">
    <location>
        <begin position="596"/>
        <end position="605"/>
    </location>
</feature>
<evidence type="ECO:0000256" key="1">
    <source>
        <dbReference type="ARBA" id="ARBA00001971"/>
    </source>
</evidence>
<proteinExistence type="predicted"/>
<evidence type="ECO:0000256" key="8">
    <source>
        <dbReference type="PIRSR" id="PIRSR602401-1"/>
    </source>
</evidence>
<dbReference type="GeneID" id="27357807"/>
<dbReference type="OrthoDB" id="10029320at2759"/>
<evidence type="ECO:0000256" key="2">
    <source>
        <dbReference type="ARBA" id="ARBA00005179"/>
    </source>
</evidence>
<keyword evidence="3 8" id="KW-0349">Heme</keyword>
<dbReference type="PRINTS" id="PR00463">
    <property type="entry name" value="EP450I"/>
</dbReference>
<keyword evidence="4 8" id="KW-0479">Metal-binding</keyword>
<comment type="pathway">
    <text evidence="2">Secondary metabolite biosynthesis.</text>
</comment>
<dbReference type="InterPro" id="IPR050121">
    <property type="entry name" value="Cytochrome_P450_monoxygenase"/>
</dbReference>
<evidence type="ECO:0000256" key="9">
    <source>
        <dbReference type="SAM" id="MobiDB-lite"/>
    </source>
</evidence>
<dbReference type="InterPro" id="IPR036396">
    <property type="entry name" value="Cyt_P450_sf"/>
</dbReference>
<sequence>MWRLLGAILTLLTVGVGYFLNLLYKKRREFDGLPQPPRPSTFWGHLPLAGECKKLFPPETHVQNWANYIRKKFDLGDVFYVDWWPIGPRWLFIADPELASKYVTTGQSLRKSHLTTNYLTKLLGRDNMVGLEGRQWKVLRSIFNPGFSASHLITLVPFIVDSTLVFLDILREKAKTNELISLDTFSTRYTIDIIGKIVMDTDFRAQLDPEPHPIVTTFRRQVDLMPSASSISPLDDINLKRDVKVWLNMRKLDALLGAEIDKRVAARNAAAAAAAANAAGNGAATTAEKKGFKDRKRSVIELALDAYDNEAADDKSSSSGTMNASFRTLAIDSIKTFIFAGHDTTSATISYTMYLLHLHPEVHARLVSELDAVYGGTRTHGGGGGDPVTPEEIADKIKADPHSINRLEYMTAVIREVLRLFPPASTLRELLRPQDVAASKDRYIHDPKTGRNYPLEGFHVWPVATMIHRNADYFPDPVRFVPERFLPSLTPYPGAKLHTPAGKDAWRPFEKGPRNCIGQELAMIETKITLALVAKDLDFTAEYGGAEVHSWTPVETRDEFGDGVPGHERLTIEGHKPYQVLHGAARPKDGMTGRMSLRRNKRHPK</sequence>
<name>A0A0D2AQC8_9EURO</name>
<evidence type="ECO:0000256" key="4">
    <source>
        <dbReference type="ARBA" id="ARBA00022723"/>
    </source>
</evidence>
<dbReference type="InterPro" id="IPR001128">
    <property type="entry name" value="Cyt_P450"/>
</dbReference>
<evidence type="ECO:0000256" key="6">
    <source>
        <dbReference type="ARBA" id="ARBA00023004"/>
    </source>
</evidence>
<dbReference type="HOGENOM" id="CLU_020492_1_0_1"/>
<gene>
    <name evidence="10" type="ORF">PV06_05733</name>
</gene>
<keyword evidence="6 8" id="KW-0408">Iron</keyword>
<accession>A0A0D2AQC8</accession>
<dbReference type="AlphaFoldDB" id="A0A0D2AQC8"/>
<dbReference type="Pfam" id="PF00067">
    <property type="entry name" value="p450"/>
    <property type="match status" value="1"/>
</dbReference>
<dbReference type="PANTHER" id="PTHR24305">
    <property type="entry name" value="CYTOCHROME P450"/>
    <property type="match status" value="1"/>
</dbReference>
<evidence type="ECO:0000256" key="5">
    <source>
        <dbReference type="ARBA" id="ARBA00023002"/>
    </source>
</evidence>
<evidence type="ECO:0000256" key="3">
    <source>
        <dbReference type="ARBA" id="ARBA00022617"/>
    </source>
</evidence>